<feature type="transmembrane region" description="Helical" evidence="5">
    <location>
        <begin position="327"/>
        <end position="348"/>
    </location>
</feature>
<dbReference type="PROSITE" id="PS50850">
    <property type="entry name" value="MFS"/>
    <property type="match status" value="1"/>
</dbReference>
<evidence type="ECO:0000313" key="8">
    <source>
        <dbReference type="Proteomes" id="UP000295244"/>
    </source>
</evidence>
<feature type="transmembrane region" description="Helical" evidence="5">
    <location>
        <begin position="291"/>
        <end position="315"/>
    </location>
</feature>
<feature type="transmembrane region" description="Helical" evidence="5">
    <location>
        <begin position="12"/>
        <end position="36"/>
    </location>
</feature>
<proteinExistence type="predicted"/>
<evidence type="ECO:0000259" key="6">
    <source>
        <dbReference type="PROSITE" id="PS50850"/>
    </source>
</evidence>
<name>A0A4R1BFF1_9ACTN</name>
<sequence>MPDRAQKVSPAARLFLTALAAFSGGFLLLSVVPLYAARPDGGGPAAGLATGAFMLSTVSAQLAMPWLLPRTGYRTAMALGLIFLGLPAFLYLWTQSLASLLAVTLVRGLGFGIVTVVGSAAVADLFPAGRRGEGIGLYGIAVGLPALFCLPLGVWLAGAAGFGPVFLLGAAAPLLGLLAAAGISIRTPEARTGNGHVLRGMGRRALLLPTATFTSVTIAAGVVITFLPLAASGTGSAAAGLFCMGAASTAARWWAGRFGDRHGPQRLLLPGLLVASAGMLILALSGASATALAGGALLFGAGYGTMQNATLAVMFDRVPPGEYGLASTLWNVAFDAGTGLGAASFGFIVEAAGFGPAFALSAALMILATGAVRLDAPHGRAAGSRRSPGRSQ</sequence>
<keyword evidence="4 5" id="KW-0472">Membrane</keyword>
<comment type="subcellular location">
    <subcellularLocation>
        <location evidence="1">Cell membrane</location>
        <topology evidence="1">Multi-pass membrane protein</topology>
    </subcellularLocation>
</comment>
<feature type="transmembrane region" description="Helical" evidence="5">
    <location>
        <begin position="100"/>
        <end position="123"/>
    </location>
</feature>
<dbReference type="PANTHER" id="PTHR23531">
    <property type="entry name" value="QUINOLENE RESISTANCE PROTEIN NORA"/>
    <property type="match status" value="1"/>
</dbReference>
<dbReference type="PANTHER" id="PTHR23531:SF1">
    <property type="entry name" value="QUINOLENE RESISTANCE PROTEIN NORA"/>
    <property type="match status" value="1"/>
</dbReference>
<evidence type="ECO:0000256" key="1">
    <source>
        <dbReference type="ARBA" id="ARBA00004651"/>
    </source>
</evidence>
<dbReference type="SUPFAM" id="SSF103473">
    <property type="entry name" value="MFS general substrate transporter"/>
    <property type="match status" value="1"/>
</dbReference>
<dbReference type="InterPro" id="IPR052714">
    <property type="entry name" value="MFS_Exporter"/>
</dbReference>
<evidence type="ECO:0000313" key="7">
    <source>
        <dbReference type="EMBL" id="TCJ15880.1"/>
    </source>
</evidence>
<evidence type="ECO:0000256" key="4">
    <source>
        <dbReference type="ARBA" id="ARBA00023136"/>
    </source>
</evidence>
<evidence type="ECO:0000256" key="2">
    <source>
        <dbReference type="ARBA" id="ARBA00022692"/>
    </source>
</evidence>
<keyword evidence="2 5" id="KW-0812">Transmembrane</keyword>
<comment type="caution">
    <text evidence="7">The sequence shown here is derived from an EMBL/GenBank/DDBJ whole genome shotgun (WGS) entry which is preliminary data.</text>
</comment>
<dbReference type="Pfam" id="PF07690">
    <property type="entry name" value="MFS_1"/>
    <property type="match status" value="1"/>
</dbReference>
<feature type="transmembrane region" description="Helical" evidence="5">
    <location>
        <begin position="354"/>
        <end position="376"/>
    </location>
</feature>
<feature type="transmembrane region" description="Helical" evidence="5">
    <location>
        <begin position="75"/>
        <end position="94"/>
    </location>
</feature>
<dbReference type="InterPro" id="IPR020846">
    <property type="entry name" value="MFS_dom"/>
</dbReference>
<dbReference type="RefSeq" id="WP_132692060.1">
    <property type="nucleotide sequence ID" value="NZ_SKBU01000020.1"/>
</dbReference>
<accession>A0A4R1BFF1</accession>
<gene>
    <name evidence="7" type="ORF">E0L93_11520</name>
</gene>
<feature type="transmembrane region" description="Helical" evidence="5">
    <location>
        <begin position="267"/>
        <end position="285"/>
    </location>
</feature>
<feature type="transmembrane region" description="Helical" evidence="5">
    <location>
        <begin position="48"/>
        <end position="68"/>
    </location>
</feature>
<dbReference type="InterPro" id="IPR011701">
    <property type="entry name" value="MFS"/>
</dbReference>
<feature type="transmembrane region" description="Helical" evidence="5">
    <location>
        <begin position="135"/>
        <end position="156"/>
    </location>
</feature>
<dbReference type="GO" id="GO:0005886">
    <property type="term" value="C:plasma membrane"/>
    <property type="evidence" value="ECO:0007669"/>
    <property type="project" value="UniProtKB-SubCell"/>
</dbReference>
<reference evidence="7 8" key="1">
    <citation type="submission" date="2019-03" db="EMBL/GenBank/DDBJ databases">
        <title>Whole genome sequence of a novel Rubrobacter taiwanensis strain, isolated from Yellowstone National Park.</title>
        <authorList>
            <person name="Freed S."/>
            <person name="Ramaley R.F."/>
            <person name="Kyndt J.A."/>
        </authorList>
    </citation>
    <scope>NUCLEOTIDE SEQUENCE [LARGE SCALE GENOMIC DNA]</scope>
    <source>
        <strain evidence="7 8">Yellowstone</strain>
    </source>
</reference>
<dbReference type="OrthoDB" id="5189108at2"/>
<keyword evidence="3 5" id="KW-1133">Transmembrane helix</keyword>
<dbReference type="EMBL" id="SKBU01000020">
    <property type="protein sequence ID" value="TCJ15880.1"/>
    <property type="molecule type" value="Genomic_DNA"/>
</dbReference>
<feature type="transmembrane region" description="Helical" evidence="5">
    <location>
        <begin position="237"/>
        <end position="255"/>
    </location>
</feature>
<keyword evidence="8" id="KW-1185">Reference proteome</keyword>
<dbReference type="Gene3D" id="1.20.1250.20">
    <property type="entry name" value="MFS general substrate transporter like domains"/>
    <property type="match status" value="1"/>
</dbReference>
<dbReference type="GO" id="GO:0022857">
    <property type="term" value="F:transmembrane transporter activity"/>
    <property type="evidence" value="ECO:0007669"/>
    <property type="project" value="InterPro"/>
</dbReference>
<dbReference type="AlphaFoldDB" id="A0A4R1BFF1"/>
<feature type="transmembrane region" description="Helical" evidence="5">
    <location>
        <begin position="206"/>
        <end position="231"/>
    </location>
</feature>
<dbReference type="InterPro" id="IPR036259">
    <property type="entry name" value="MFS_trans_sf"/>
</dbReference>
<organism evidence="7 8">
    <name type="scientific">Rubrobacter taiwanensis</name>
    <dbReference type="NCBI Taxonomy" id="185139"/>
    <lineage>
        <taxon>Bacteria</taxon>
        <taxon>Bacillati</taxon>
        <taxon>Actinomycetota</taxon>
        <taxon>Rubrobacteria</taxon>
        <taxon>Rubrobacterales</taxon>
        <taxon>Rubrobacteraceae</taxon>
        <taxon>Rubrobacter</taxon>
    </lineage>
</organism>
<feature type="domain" description="Major facilitator superfamily (MFS) profile" evidence="6">
    <location>
        <begin position="1"/>
        <end position="380"/>
    </location>
</feature>
<protein>
    <submittedName>
        <fullName evidence="7">MFS transporter</fullName>
    </submittedName>
</protein>
<dbReference type="Proteomes" id="UP000295244">
    <property type="component" value="Unassembled WGS sequence"/>
</dbReference>
<evidence type="ECO:0000256" key="3">
    <source>
        <dbReference type="ARBA" id="ARBA00022989"/>
    </source>
</evidence>
<evidence type="ECO:0000256" key="5">
    <source>
        <dbReference type="SAM" id="Phobius"/>
    </source>
</evidence>
<feature type="transmembrane region" description="Helical" evidence="5">
    <location>
        <begin position="162"/>
        <end position="185"/>
    </location>
</feature>